<feature type="transmembrane region" description="Helical" evidence="6">
    <location>
        <begin position="314"/>
        <end position="333"/>
    </location>
</feature>
<evidence type="ECO:0000256" key="1">
    <source>
        <dbReference type="ARBA" id="ARBA00004141"/>
    </source>
</evidence>
<feature type="transmembrane region" description="Helical" evidence="6">
    <location>
        <begin position="215"/>
        <end position="236"/>
    </location>
</feature>
<keyword evidence="8" id="KW-1185">Reference proteome</keyword>
<feature type="transmembrane region" description="Helical" evidence="6">
    <location>
        <begin position="256"/>
        <end position="278"/>
    </location>
</feature>
<dbReference type="InterPro" id="IPR000537">
    <property type="entry name" value="UbiA_prenyltransferase"/>
</dbReference>
<reference evidence="7 8" key="1">
    <citation type="submission" date="2020-08" db="EMBL/GenBank/DDBJ databases">
        <title>Genomic Encyclopedia of Type Strains, Phase IV (KMG-IV): sequencing the most valuable type-strain genomes for metagenomic binning, comparative biology and taxonomic classification.</title>
        <authorList>
            <person name="Goeker M."/>
        </authorList>
    </citation>
    <scope>NUCLEOTIDE SEQUENCE [LARGE SCALE GENOMIC DNA]</scope>
    <source>
        <strain evidence="7 8">DSM 27057</strain>
    </source>
</reference>
<proteinExistence type="predicted"/>
<evidence type="ECO:0000256" key="6">
    <source>
        <dbReference type="SAM" id="Phobius"/>
    </source>
</evidence>
<dbReference type="SUPFAM" id="SSF56784">
    <property type="entry name" value="HAD-like"/>
    <property type="match status" value="1"/>
</dbReference>
<dbReference type="GO" id="GO:0016765">
    <property type="term" value="F:transferase activity, transferring alkyl or aryl (other than methyl) groups"/>
    <property type="evidence" value="ECO:0007669"/>
    <property type="project" value="InterPro"/>
</dbReference>
<keyword evidence="2" id="KW-1003">Cell membrane</keyword>
<dbReference type="InterPro" id="IPR036412">
    <property type="entry name" value="HAD-like_sf"/>
</dbReference>
<dbReference type="CDD" id="cd13963">
    <property type="entry name" value="PT_UbiA_2"/>
    <property type="match status" value="1"/>
</dbReference>
<evidence type="ECO:0000256" key="4">
    <source>
        <dbReference type="ARBA" id="ARBA00022989"/>
    </source>
</evidence>
<organism evidence="7 8">
    <name type="scientific">Novosphingobium sediminicola</name>
    <dbReference type="NCBI Taxonomy" id="563162"/>
    <lineage>
        <taxon>Bacteria</taxon>
        <taxon>Pseudomonadati</taxon>
        <taxon>Pseudomonadota</taxon>
        <taxon>Alphaproteobacteria</taxon>
        <taxon>Sphingomonadales</taxon>
        <taxon>Sphingomonadaceae</taxon>
        <taxon>Novosphingobium</taxon>
    </lineage>
</organism>
<dbReference type="GO" id="GO:0009247">
    <property type="term" value="P:glycolipid biosynthetic process"/>
    <property type="evidence" value="ECO:0007669"/>
    <property type="project" value="TreeGrafter"/>
</dbReference>
<feature type="transmembrane region" description="Helical" evidence="6">
    <location>
        <begin position="409"/>
        <end position="429"/>
    </location>
</feature>
<feature type="transmembrane region" description="Helical" evidence="6">
    <location>
        <begin position="383"/>
        <end position="403"/>
    </location>
</feature>
<dbReference type="Proteomes" id="UP000548867">
    <property type="component" value="Unassembled WGS sequence"/>
</dbReference>
<feature type="transmembrane region" description="Helical" evidence="6">
    <location>
        <begin position="284"/>
        <end position="302"/>
    </location>
</feature>
<dbReference type="PANTHER" id="PTHR11048:SF5">
    <property type="entry name" value="DECAPRENYL-PHOSPHATE PHOSPHORIBOSYLTRANSFERASE"/>
    <property type="match status" value="1"/>
</dbReference>
<dbReference type="Gene3D" id="3.40.50.1000">
    <property type="entry name" value="HAD superfamily/HAD-like"/>
    <property type="match status" value="1"/>
</dbReference>
<name>A0A7W6G750_9SPHN</name>
<sequence length="484" mass="52459">MLHERITDETPLVVDLDRTLISGDVAMEACVTEAKRGFGALLVLLWTMIRGRARLKTLLARRAPVDPASLTYRPEVLELIAHARRQRRRVVLASAAHWRNARRVAAHLGLFDEVIASGARRNAKGGAKLTAIRASLGNQPFDYVGDCGADRRIWREARVAYTVEAATGVHHEERLAPARSRLRALVKAARPHQWAKNALVFVPLASSGLLANPHAIGQSLLAFAAMSLIASSVYLLNDLLDIESDRQHAKKRHRPLASGALPIPHALVACVAFAGAGLALAWQLGLPSFSAMATYFALTLAYSMRLKAAMIADVLTLACLYTIRIIAGAAAIAVPVSSWLLLFSVFFFLSLGYLKRYVELRSSAREPDELLSGRGYTRSDTEIVAISGLAAGMVSILVMVLFAEAMGKTGAYATPQLLWLLPLPLLYWLNRIWMMGRRGQVDSDPVAFAITDAKSIAVGASLGGILVVAKFAAIGHWLPQLGIA</sequence>
<dbReference type="GO" id="GO:0005886">
    <property type="term" value="C:plasma membrane"/>
    <property type="evidence" value="ECO:0007669"/>
    <property type="project" value="TreeGrafter"/>
</dbReference>
<evidence type="ECO:0000256" key="2">
    <source>
        <dbReference type="ARBA" id="ARBA00022475"/>
    </source>
</evidence>
<comment type="caution">
    <text evidence="7">The sequence shown here is derived from an EMBL/GenBank/DDBJ whole genome shotgun (WGS) entry which is preliminary data.</text>
</comment>
<dbReference type="Pfam" id="PF01040">
    <property type="entry name" value="UbiA"/>
    <property type="match status" value="1"/>
</dbReference>
<evidence type="ECO:0000256" key="5">
    <source>
        <dbReference type="ARBA" id="ARBA00023136"/>
    </source>
</evidence>
<evidence type="ECO:0000313" key="7">
    <source>
        <dbReference type="EMBL" id="MBB3955991.1"/>
    </source>
</evidence>
<dbReference type="AlphaFoldDB" id="A0A7W6G750"/>
<dbReference type="PANTHER" id="PTHR11048">
    <property type="entry name" value="PRENYLTRANSFERASES"/>
    <property type="match status" value="1"/>
</dbReference>
<dbReference type="NCBIfam" id="NF006088">
    <property type="entry name" value="PRK08238.1"/>
    <property type="match status" value="1"/>
</dbReference>
<dbReference type="InterPro" id="IPR039653">
    <property type="entry name" value="Prenyltransferase"/>
</dbReference>
<comment type="subcellular location">
    <subcellularLocation>
        <location evidence="1">Membrane</location>
        <topology evidence="1">Multi-pass membrane protein</topology>
    </subcellularLocation>
</comment>
<keyword evidence="4 6" id="KW-1133">Transmembrane helix</keyword>
<dbReference type="RefSeq" id="WP_183626790.1">
    <property type="nucleotide sequence ID" value="NZ_JACIDX010000011.1"/>
</dbReference>
<protein>
    <submittedName>
        <fullName evidence="7">4-hydroxybenzoate polyprenyltransferase</fullName>
    </submittedName>
</protein>
<keyword evidence="7" id="KW-0808">Transferase</keyword>
<dbReference type="InterPro" id="IPR044878">
    <property type="entry name" value="UbiA_sf"/>
</dbReference>
<keyword evidence="3 6" id="KW-0812">Transmembrane</keyword>
<feature type="transmembrane region" description="Helical" evidence="6">
    <location>
        <begin position="339"/>
        <end position="358"/>
    </location>
</feature>
<dbReference type="InterPro" id="IPR023214">
    <property type="entry name" value="HAD_sf"/>
</dbReference>
<dbReference type="Pfam" id="PF12710">
    <property type="entry name" value="HAD"/>
    <property type="match status" value="1"/>
</dbReference>
<evidence type="ECO:0000313" key="8">
    <source>
        <dbReference type="Proteomes" id="UP000548867"/>
    </source>
</evidence>
<dbReference type="EMBL" id="JACIDX010000011">
    <property type="protein sequence ID" value="MBB3955991.1"/>
    <property type="molecule type" value="Genomic_DNA"/>
</dbReference>
<keyword evidence="5 6" id="KW-0472">Membrane</keyword>
<gene>
    <name evidence="7" type="ORF">GGR38_002948</name>
</gene>
<dbReference type="Gene3D" id="1.10.357.140">
    <property type="entry name" value="UbiA prenyltransferase"/>
    <property type="match status" value="1"/>
</dbReference>
<evidence type="ECO:0000256" key="3">
    <source>
        <dbReference type="ARBA" id="ARBA00022692"/>
    </source>
</evidence>
<accession>A0A7W6G750</accession>